<gene>
    <name evidence="1" type="ORF">DPMN_060207</name>
</gene>
<dbReference type="OrthoDB" id="6108862at2759"/>
<sequence>MEELDDKLASLKASVKTDVDNCSKLKIELKRPNDATHDIVDKGKAERTFIASKKCLKNIVLSETYMKENSVQIESALTFLADSDVHQYLSNLSGLGKIVLSTKEILVFGDKDQTFTVQGKSEYDVSIPSDSQKSFYINAMCVLSDQIIVADVSNKRIKLLNHQYQVVDHCDLTAAPCDMCQITPSEVAVTMGEDEDDTNEVQFVSVSGGQLVESTKLLF</sequence>
<dbReference type="EMBL" id="JAIWYP010000013">
    <property type="protein sequence ID" value="KAH3717420.1"/>
    <property type="molecule type" value="Genomic_DNA"/>
</dbReference>
<reference evidence="1" key="1">
    <citation type="journal article" date="2019" name="bioRxiv">
        <title>The Genome of the Zebra Mussel, Dreissena polymorpha: A Resource for Invasive Species Research.</title>
        <authorList>
            <person name="McCartney M.A."/>
            <person name="Auch B."/>
            <person name="Kono T."/>
            <person name="Mallez S."/>
            <person name="Zhang Y."/>
            <person name="Obille A."/>
            <person name="Becker A."/>
            <person name="Abrahante J.E."/>
            <person name="Garbe J."/>
            <person name="Badalamenti J.P."/>
            <person name="Herman A."/>
            <person name="Mangelson H."/>
            <person name="Liachko I."/>
            <person name="Sullivan S."/>
            <person name="Sone E.D."/>
            <person name="Koren S."/>
            <person name="Silverstein K.A.T."/>
            <person name="Beckman K.B."/>
            <person name="Gohl D.M."/>
        </authorList>
    </citation>
    <scope>NUCLEOTIDE SEQUENCE</scope>
    <source>
        <strain evidence="1">Duluth1</strain>
        <tissue evidence="1">Whole animal</tissue>
    </source>
</reference>
<proteinExistence type="predicted"/>
<accession>A0A9D4C5F9</accession>
<keyword evidence="2" id="KW-1185">Reference proteome</keyword>
<comment type="caution">
    <text evidence="1">The sequence shown here is derived from an EMBL/GenBank/DDBJ whole genome shotgun (WGS) entry which is preliminary data.</text>
</comment>
<evidence type="ECO:0000313" key="2">
    <source>
        <dbReference type="Proteomes" id="UP000828390"/>
    </source>
</evidence>
<dbReference type="Proteomes" id="UP000828390">
    <property type="component" value="Unassembled WGS sequence"/>
</dbReference>
<organism evidence="1 2">
    <name type="scientific">Dreissena polymorpha</name>
    <name type="common">Zebra mussel</name>
    <name type="synonym">Mytilus polymorpha</name>
    <dbReference type="NCBI Taxonomy" id="45954"/>
    <lineage>
        <taxon>Eukaryota</taxon>
        <taxon>Metazoa</taxon>
        <taxon>Spiralia</taxon>
        <taxon>Lophotrochozoa</taxon>
        <taxon>Mollusca</taxon>
        <taxon>Bivalvia</taxon>
        <taxon>Autobranchia</taxon>
        <taxon>Heteroconchia</taxon>
        <taxon>Euheterodonta</taxon>
        <taxon>Imparidentia</taxon>
        <taxon>Neoheterodontei</taxon>
        <taxon>Myida</taxon>
        <taxon>Dreissenoidea</taxon>
        <taxon>Dreissenidae</taxon>
        <taxon>Dreissena</taxon>
    </lineage>
</organism>
<dbReference type="AlphaFoldDB" id="A0A9D4C5F9"/>
<reference evidence="1" key="2">
    <citation type="submission" date="2020-11" db="EMBL/GenBank/DDBJ databases">
        <authorList>
            <person name="McCartney M.A."/>
            <person name="Auch B."/>
            <person name="Kono T."/>
            <person name="Mallez S."/>
            <person name="Becker A."/>
            <person name="Gohl D.M."/>
            <person name="Silverstein K.A.T."/>
            <person name="Koren S."/>
            <person name="Bechman K.B."/>
            <person name="Herman A."/>
            <person name="Abrahante J.E."/>
            <person name="Garbe J."/>
        </authorList>
    </citation>
    <scope>NUCLEOTIDE SEQUENCE</scope>
    <source>
        <strain evidence="1">Duluth1</strain>
        <tissue evidence="1">Whole animal</tissue>
    </source>
</reference>
<evidence type="ECO:0000313" key="1">
    <source>
        <dbReference type="EMBL" id="KAH3717420.1"/>
    </source>
</evidence>
<protein>
    <submittedName>
        <fullName evidence="1">Uncharacterized protein</fullName>
    </submittedName>
</protein>
<name>A0A9D4C5F9_DREPO</name>